<name>A0AAP4C5N5_9MICC</name>
<accession>A0AAP4C5N5</accession>
<dbReference type="Pfam" id="PF11199">
    <property type="entry name" value="DUF2891"/>
    <property type="match status" value="2"/>
</dbReference>
<evidence type="ECO:0000313" key="2">
    <source>
        <dbReference type="Proteomes" id="UP001240483"/>
    </source>
</evidence>
<dbReference type="AlphaFoldDB" id="A0AAP4C5N5"/>
<comment type="caution">
    <text evidence="1">The sequence shown here is derived from an EMBL/GenBank/DDBJ whole genome shotgun (WGS) entry which is preliminary data.</text>
</comment>
<protein>
    <submittedName>
        <fullName evidence="1">DUF2891 family protein</fullName>
    </submittedName>
</protein>
<dbReference type="EMBL" id="JASODW010000002">
    <property type="protein sequence ID" value="MDK6274644.1"/>
    <property type="molecule type" value="Genomic_DNA"/>
</dbReference>
<organism evidence="1 2">
    <name type="scientific">Pseudoglutamicibacter cumminsii</name>
    <dbReference type="NCBI Taxonomy" id="156979"/>
    <lineage>
        <taxon>Bacteria</taxon>
        <taxon>Bacillati</taxon>
        <taxon>Actinomycetota</taxon>
        <taxon>Actinomycetes</taxon>
        <taxon>Micrococcales</taxon>
        <taxon>Micrococcaceae</taxon>
        <taxon>Pseudoglutamicibacter</taxon>
    </lineage>
</organism>
<gene>
    <name evidence="1" type="ORF">QP116_02610</name>
</gene>
<proteinExistence type="predicted"/>
<evidence type="ECO:0000313" key="1">
    <source>
        <dbReference type="EMBL" id="MDK6274644.1"/>
    </source>
</evidence>
<dbReference type="RefSeq" id="WP_285332581.1">
    <property type="nucleotide sequence ID" value="NZ_JASODW010000002.1"/>
</dbReference>
<dbReference type="Proteomes" id="UP001240483">
    <property type="component" value="Unassembled WGS sequence"/>
</dbReference>
<sequence>MPELTPQNYAEPFAKVVIDNLTTEFPYAAHHVQRDEADLLQPRQMHPAFANSFDWHSSVHMHWLGTQLVEHVSADAAARIVGLLQEHLTAENMRVEAEYVAANPSWERPYGWAWAVQLVDALYESRVPELAALAEGARPLLDAVMDAVRAWLPAMPEPVRHGVHSNTAFGLRRLLLVARRRGYADVAELIAEHARRFYADDARWPFAYERSGHDFLSAGMCEADLMCEVLAGELARWLPGFVAELAEDARSRAAGSGGVEAGSDVKADTAQLPRVLQAVAPIDASDGHQSHLDGLGLTLAASGLRVARALDALDAEPELAAALRDAAPQLMRNGLAAATTDEFMASHWLATFGWEALAELSRPDLVGE</sequence>
<reference evidence="1" key="1">
    <citation type="submission" date="2023-05" db="EMBL/GenBank/DDBJ databases">
        <title>Cataloging the Phylogenetic Diversity of Human Bladder Bacteria.</title>
        <authorList>
            <person name="Du J."/>
        </authorList>
    </citation>
    <scope>NUCLEOTIDE SEQUENCE</scope>
    <source>
        <strain evidence="1">UMB9978</strain>
    </source>
</reference>
<dbReference type="InterPro" id="IPR021365">
    <property type="entry name" value="DUF2891"/>
</dbReference>